<dbReference type="GO" id="GO:0016491">
    <property type="term" value="F:oxidoreductase activity"/>
    <property type="evidence" value="ECO:0007669"/>
    <property type="project" value="UniProtKB-KW"/>
</dbReference>
<evidence type="ECO:0000313" key="5">
    <source>
        <dbReference type="EMBL" id="MCI28335.1"/>
    </source>
</evidence>
<reference evidence="5 6" key="1">
    <citation type="journal article" date="2018" name="Front. Plant Sci.">
        <title>Red Clover (Trifolium pratense) and Zigzag Clover (T. medium) - A Picture of Genomic Similarities and Differences.</title>
        <authorList>
            <person name="Dluhosova J."/>
            <person name="Istvanek J."/>
            <person name="Nedelnik J."/>
            <person name="Repkova J."/>
        </authorList>
    </citation>
    <scope>NUCLEOTIDE SEQUENCE [LARGE SCALE GENOMIC DNA]</scope>
    <source>
        <strain evidence="6">cv. 10/8</strain>
        <tissue evidence="5">Leaf</tissue>
    </source>
</reference>
<dbReference type="EMBL" id="LXQA010165037">
    <property type="protein sequence ID" value="MCI28335.1"/>
    <property type="molecule type" value="Genomic_DNA"/>
</dbReference>
<sequence length="149" mass="15411">PSGLGGGGTWGAATDEKNVYTNIVNTYGKNFTLVPSNNITNNGGWVAMDARGGKIQWSISNPSNTTIISGPVSVANGVLFVASPTKDGTIYAINTENGKILWSYEIGIGVYAGVSISDGCIYVGQGLSPITAPANYKPIGDISLFAFCV</sequence>
<dbReference type="Pfam" id="PF13360">
    <property type="entry name" value="PQQ_2"/>
    <property type="match status" value="1"/>
</dbReference>
<comment type="cofactor">
    <cofactor evidence="1">
        <name>pyrroloquinoline quinone</name>
        <dbReference type="ChEBI" id="CHEBI:58442"/>
    </cofactor>
</comment>
<dbReference type="AlphaFoldDB" id="A0A392QYJ4"/>
<evidence type="ECO:0000256" key="2">
    <source>
        <dbReference type="ARBA" id="ARBA00008156"/>
    </source>
</evidence>
<feature type="domain" description="Pyrrolo-quinoline quinone repeat" evidence="4">
    <location>
        <begin position="44"/>
        <end position="123"/>
    </location>
</feature>
<dbReference type="Proteomes" id="UP000265520">
    <property type="component" value="Unassembled WGS sequence"/>
</dbReference>
<proteinExistence type="inferred from homology"/>
<dbReference type="InterPro" id="IPR002372">
    <property type="entry name" value="PQQ_rpt_dom"/>
</dbReference>
<evidence type="ECO:0000259" key="4">
    <source>
        <dbReference type="Pfam" id="PF13360"/>
    </source>
</evidence>
<dbReference type="InterPro" id="IPR015943">
    <property type="entry name" value="WD40/YVTN_repeat-like_dom_sf"/>
</dbReference>
<dbReference type="InterPro" id="IPR011047">
    <property type="entry name" value="Quinoprotein_ADH-like_sf"/>
</dbReference>
<dbReference type="Gene3D" id="2.130.10.10">
    <property type="entry name" value="YVTN repeat-like/Quinoprotein amine dehydrogenase"/>
    <property type="match status" value="1"/>
</dbReference>
<protein>
    <submittedName>
        <fullName evidence="5">Quinohemoprotein ethanol dehydrogenase type-1</fullName>
    </submittedName>
</protein>
<accession>A0A392QYJ4</accession>
<evidence type="ECO:0000256" key="3">
    <source>
        <dbReference type="ARBA" id="ARBA00023002"/>
    </source>
</evidence>
<dbReference type="PANTHER" id="PTHR32303">
    <property type="entry name" value="QUINOPROTEIN ALCOHOL DEHYDROGENASE (CYTOCHROME C)"/>
    <property type="match status" value="1"/>
</dbReference>
<evidence type="ECO:0000313" key="6">
    <source>
        <dbReference type="Proteomes" id="UP000265520"/>
    </source>
</evidence>
<keyword evidence="3" id="KW-0560">Oxidoreductase</keyword>
<comment type="caution">
    <text evidence="5">The sequence shown here is derived from an EMBL/GenBank/DDBJ whole genome shotgun (WGS) entry which is preliminary data.</text>
</comment>
<dbReference type="SUPFAM" id="SSF50998">
    <property type="entry name" value="Quinoprotein alcohol dehydrogenase-like"/>
    <property type="match status" value="1"/>
</dbReference>
<dbReference type="SMART" id="SM00564">
    <property type="entry name" value="PQQ"/>
    <property type="match status" value="2"/>
</dbReference>
<name>A0A392QYJ4_9FABA</name>
<organism evidence="5 6">
    <name type="scientific">Trifolium medium</name>
    <dbReference type="NCBI Taxonomy" id="97028"/>
    <lineage>
        <taxon>Eukaryota</taxon>
        <taxon>Viridiplantae</taxon>
        <taxon>Streptophyta</taxon>
        <taxon>Embryophyta</taxon>
        <taxon>Tracheophyta</taxon>
        <taxon>Spermatophyta</taxon>
        <taxon>Magnoliopsida</taxon>
        <taxon>eudicotyledons</taxon>
        <taxon>Gunneridae</taxon>
        <taxon>Pentapetalae</taxon>
        <taxon>rosids</taxon>
        <taxon>fabids</taxon>
        <taxon>Fabales</taxon>
        <taxon>Fabaceae</taxon>
        <taxon>Papilionoideae</taxon>
        <taxon>50 kb inversion clade</taxon>
        <taxon>NPAAA clade</taxon>
        <taxon>Hologalegina</taxon>
        <taxon>IRL clade</taxon>
        <taxon>Trifolieae</taxon>
        <taxon>Trifolium</taxon>
    </lineage>
</organism>
<feature type="non-terminal residue" evidence="5">
    <location>
        <position position="1"/>
    </location>
</feature>
<dbReference type="PANTHER" id="PTHR32303:SF10">
    <property type="entry name" value="OUTER MEMBRANE PROTEIN ASSEMBLY FACTOR BAMB"/>
    <property type="match status" value="1"/>
</dbReference>
<comment type="similarity">
    <text evidence="2">Belongs to the bacterial PQQ dehydrogenase family.</text>
</comment>
<keyword evidence="6" id="KW-1185">Reference proteome</keyword>
<dbReference type="InterPro" id="IPR018391">
    <property type="entry name" value="PQQ_b-propeller_rpt"/>
</dbReference>
<evidence type="ECO:0000256" key="1">
    <source>
        <dbReference type="ARBA" id="ARBA00001931"/>
    </source>
</evidence>